<protein>
    <submittedName>
        <fullName evidence="1">Uncharacterized protein</fullName>
    </submittedName>
</protein>
<gene>
    <name evidence="1" type="ORF">WG929_19650</name>
</gene>
<evidence type="ECO:0000313" key="2">
    <source>
        <dbReference type="Proteomes" id="UP001620597"/>
    </source>
</evidence>
<name>A0ABW8NNP6_9GAMM</name>
<proteinExistence type="predicted"/>
<dbReference type="RefSeq" id="WP_369856705.1">
    <property type="nucleotide sequence ID" value="NZ_JBBKTX010000036.1"/>
</dbReference>
<sequence>MTLSNQADVLEVSALRGLEVDTIVELSRIYAPDINLVRLPASQQSGFTPQERQWLQS</sequence>
<keyword evidence="2" id="KW-1185">Reference proteome</keyword>
<reference evidence="1 2" key="1">
    <citation type="submission" date="2024-03" db="EMBL/GenBank/DDBJ databases">
        <title>High-quality draft genome sequence of Oceanobacter sp. wDCs-4.</title>
        <authorList>
            <person name="Dong C."/>
        </authorList>
    </citation>
    <scope>NUCLEOTIDE SEQUENCE [LARGE SCALE GENOMIC DNA]</scope>
    <source>
        <strain evidence="2">wDCs-4</strain>
    </source>
</reference>
<accession>A0ABW8NNP6</accession>
<comment type="caution">
    <text evidence="1">The sequence shown here is derived from an EMBL/GenBank/DDBJ whole genome shotgun (WGS) entry which is preliminary data.</text>
</comment>
<organism evidence="1 2">
    <name type="scientific">Oceanobacter antarcticus</name>
    <dbReference type="NCBI Taxonomy" id="3133425"/>
    <lineage>
        <taxon>Bacteria</taxon>
        <taxon>Pseudomonadati</taxon>
        <taxon>Pseudomonadota</taxon>
        <taxon>Gammaproteobacteria</taxon>
        <taxon>Oceanospirillales</taxon>
        <taxon>Oceanospirillaceae</taxon>
        <taxon>Oceanobacter</taxon>
    </lineage>
</organism>
<evidence type="ECO:0000313" key="1">
    <source>
        <dbReference type="EMBL" id="MFK4754622.1"/>
    </source>
</evidence>
<dbReference type="Proteomes" id="UP001620597">
    <property type="component" value="Unassembled WGS sequence"/>
</dbReference>
<dbReference type="EMBL" id="JBBKTX010000036">
    <property type="protein sequence ID" value="MFK4754622.1"/>
    <property type="molecule type" value="Genomic_DNA"/>
</dbReference>